<protein>
    <submittedName>
        <fullName evidence="2">LORF2 protein</fullName>
    </submittedName>
</protein>
<evidence type="ECO:0000313" key="2">
    <source>
        <dbReference type="EMBL" id="KAF0874083.1"/>
    </source>
</evidence>
<keyword evidence="3" id="KW-1185">Reference proteome</keyword>
<evidence type="ECO:0000313" key="3">
    <source>
        <dbReference type="Proteomes" id="UP000475037"/>
    </source>
</evidence>
<gene>
    <name evidence="2" type="ORF">FOF47_R07419</name>
</gene>
<dbReference type="Proteomes" id="UP000475037">
    <property type="component" value="Unassembled WGS sequence"/>
</dbReference>
<accession>A0A6G1AFX7</accession>
<sequence length="144" mass="16603">FCASKDAIQKMKRQPTEGKSTFANHLSDRGLESKIDKELLQLNNKKTNGPVKRGKGSEKTFLHVSIQMANRYMKRCLIAGHWGSCTLKRTQITSHPTTITRIKKSDDNKCWQGCREFGTIIHCWWGWKMVQPLWAPVLQFLTQL</sequence>
<dbReference type="AlphaFoldDB" id="A0A6G1AFX7"/>
<proteinExistence type="predicted"/>
<reference evidence="2 3" key="1">
    <citation type="submission" date="2019-11" db="EMBL/GenBank/DDBJ databases">
        <authorList>
            <person name="Yang C."/>
            <person name="Li F."/>
        </authorList>
    </citation>
    <scope>NUCLEOTIDE SEQUENCE [LARGE SCALE GENOMIC DNA]</scope>
    <source>
        <strain evidence="2">KB4526</strain>
        <tissue evidence="2">Muscle</tissue>
    </source>
</reference>
<feature type="non-terminal residue" evidence="2">
    <location>
        <position position="144"/>
    </location>
</feature>
<name>A0A6G1AFX7_CROCR</name>
<comment type="caution">
    <text evidence="2">The sequence shown here is derived from an EMBL/GenBank/DDBJ whole genome shotgun (WGS) entry which is preliminary data.</text>
</comment>
<organism evidence="2 3">
    <name type="scientific">Crocuta crocuta</name>
    <name type="common">Spotted hyena</name>
    <dbReference type="NCBI Taxonomy" id="9678"/>
    <lineage>
        <taxon>Eukaryota</taxon>
        <taxon>Metazoa</taxon>
        <taxon>Chordata</taxon>
        <taxon>Craniata</taxon>
        <taxon>Vertebrata</taxon>
        <taxon>Euteleostomi</taxon>
        <taxon>Mammalia</taxon>
        <taxon>Eutheria</taxon>
        <taxon>Laurasiatheria</taxon>
        <taxon>Carnivora</taxon>
        <taxon>Feliformia</taxon>
        <taxon>Hyaenidae</taxon>
        <taxon>Crocuta</taxon>
    </lineage>
</organism>
<evidence type="ECO:0000256" key="1">
    <source>
        <dbReference type="SAM" id="MobiDB-lite"/>
    </source>
</evidence>
<feature type="non-terminal residue" evidence="2">
    <location>
        <position position="1"/>
    </location>
</feature>
<dbReference type="EMBL" id="VOAJ01005525">
    <property type="protein sequence ID" value="KAF0874083.1"/>
    <property type="molecule type" value="Genomic_DNA"/>
</dbReference>
<feature type="region of interest" description="Disordered" evidence="1">
    <location>
        <begin position="1"/>
        <end position="23"/>
    </location>
</feature>